<dbReference type="AlphaFoldDB" id="A0A451B781"/>
<dbReference type="EMBL" id="CAADFO010000002">
    <property type="protein sequence ID" value="VFK22566.1"/>
    <property type="molecule type" value="Genomic_DNA"/>
</dbReference>
<keyword evidence="1" id="KW-1133">Transmembrane helix</keyword>
<dbReference type="EMBL" id="CAADFQ010000007">
    <property type="protein sequence ID" value="VFK28898.1"/>
    <property type="molecule type" value="Genomic_DNA"/>
</dbReference>
<evidence type="ECO:0000256" key="1">
    <source>
        <dbReference type="SAM" id="Phobius"/>
    </source>
</evidence>
<evidence type="ECO:0000313" key="2">
    <source>
        <dbReference type="EMBL" id="VFK22566.1"/>
    </source>
</evidence>
<keyword evidence="1" id="KW-0812">Transmembrane</keyword>
<reference evidence="4" key="1">
    <citation type="submission" date="2019-02" db="EMBL/GenBank/DDBJ databases">
        <authorList>
            <person name="Gruber-Vodicka R. H."/>
            <person name="Seah K. B. B."/>
        </authorList>
    </citation>
    <scope>NUCLEOTIDE SEQUENCE</scope>
    <source>
        <strain evidence="2">BECK_BZ197</strain>
        <strain evidence="4">BECK_BZ198</strain>
        <strain evidence="3">BECK_BZ199</strain>
    </source>
</reference>
<keyword evidence="1" id="KW-0472">Membrane</keyword>
<evidence type="ECO:0008006" key="5">
    <source>
        <dbReference type="Google" id="ProtNLM"/>
    </source>
</evidence>
<dbReference type="Gene3D" id="1.20.5.340">
    <property type="match status" value="1"/>
</dbReference>
<evidence type="ECO:0000313" key="4">
    <source>
        <dbReference type="EMBL" id="VFK74145.1"/>
    </source>
</evidence>
<sequence length="113" mass="12732">MTTIGFDTQAYVESLTDAGVPDAQAKAHGRALQKVMAAQEPMTKTDIRELELAVKNDIQTLQMGLHELKTRSEAEIKIMREGKNAFRWFFGLLVAFNLTSLAMLIQIFFKIID</sequence>
<protein>
    <recommendedName>
        <fullName evidence="5">DUF1640 domain-containing protein</fullName>
    </recommendedName>
</protein>
<feature type="transmembrane region" description="Helical" evidence="1">
    <location>
        <begin position="88"/>
        <end position="109"/>
    </location>
</feature>
<accession>A0A451B781</accession>
<organism evidence="4">
    <name type="scientific">Candidatus Kentrum sp. MB</name>
    <dbReference type="NCBI Taxonomy" id="2138164"/>
    <lineage>
        <taxon>Bacteria</taxon>
        <taxon>Pseudomonadati</taxon>
        <taxon>Pseudomonadota</taxon>
        <taxon>Gammaproteobacteria</taxon>
        <taxon>Candidatus Kentrum</taxon>
    </lineage>
</organism>
<name>A0A451B781_9GAMM</name>
<proteinExistence type="predicted"/>
<dbReference type="EMBL" id="CAADGH010000001">
    <property type="protein sequence ID" value="VFK74145.1"/>
    <property type="molecule type" value="Genomic_DNA"/>
</dbReference>
<gene>
    <name evidence="2" type="ORF">BECKMB1821G_GA0114241_100271</name>
    <name evidence="4" type="ORF">BECKMB1821H_GA0114242_100176</name>
    <name evidence="3" type="ORF">BECKMB1821I_GA0114274_100777</name>
</gene>
<evidence type="ECO:0000313" key="3">
    <source>
        <dbReference type="EMBL" id="VFK28898.1"/>
    </source>
</evidence>